<dbReference type="GO" id="GO:0005739">
    <property type="term" value="C:mitochondrion"/>
    <property type="evidence" value="ECO:0007669"/>
    <property type="project" value="UniProtKB-SubCell"/>
</dbReference>
<dbReference type="InterPro" id="IPR004527">
    <property type="entry name" value="Glu-tRNA-ligase_bac/mito"/>
</dbReference>
<dbReference type="SUPFAM" id="SSF52374">
    <property type="entry name" value="Nucleotidylyl transferase"/>
    <property type="match status" value="1"/>
</dbReference>
<organism evidence="15 16">
    <name type="scientific">Debaryomyces fabryi</name>
    <dbReference type="NCBI Taxonomy" id="58627"/>
    <lineage>
        <taxon>Eukaryota</taxon>
        <taxon>Fungi</taxon>
        <taxon>Dikarya</taxon>
        <taxon>Ascomycota</taxon>
        <taxon>Saccharomycotina</taxon>
        <taxon>Pichiomycetes</taxon>
        <taxon>Debaryomycetaceae</taxon>
        <taxon>Debaryomyces</taxon>
    </lineage>
</organism>
<dbReference type="InterPro" id="IPR020751">
    <property type="entry name" value="aa-tRNA-synth_I_codon-bd_sub2"/>
</dbReference>
<dbReference type="GO" id="GO:0004818">
    <property type="term" value="F:glutamate-tRNA ligase activity"/>
    <property type="evidence" value="ECO:0007669"/>
    <property type="project" value="UniProtKB-EC"/>
</dbReference>
<evidence type="ECO:0000256" key="12">
    <source>
        <dbReference type="SAM" id="MobiDB-lite"/>
    </source>
</evidence>
<dbReference type="PANTHER" id="PTHR43311">
    <property type="entry name" value="GLUTAMATE--TRNA LIGASE"/>
    <property type="match status" value="1"/>
</dbReference>
<dbReference type="InterPro" id="IPR033910">
    <property type="entry name" value="GluRS_core"/>
</dbReference>
<comment type="subcellular location">
    <subcellularLocation>
        <location evidence="1">Mitochondrion</location>
    </subcellularLocation>
</comment>
<protein>
    <recommendedName>
        <fullName evidence="10">Glutamate--tRNA ligase, mitochondrial</fullName>
        <ecNumber evidence="3">6.1.1.17</ecNumber>
    </recommendedName>
    <alternativeName>
        <fullName evidence="9">Glutamyl-tRNA synthetase</fullName>
    </alternativeName>
</protein>
<dbReference type="PRINTS" id="PR00987">
    <property type="entry name" value="TRNASYNTHGLU"/>
</dbReference>
<evidence type="ECO:0000256" key="9">
    <source>
        <dbReference type="ARBA" id="ARBA00030865"/>
    </source>
</evidence>
<dbReference type="GO" id="GO:0000049">
    <property type="term" value="F:tRNA binding"/>
    <property type="evidence" value="ECO:0007669"/>
    <property type="project" value="InterPro"/>
</dbReference>
<evidence type="ECO:0000256" key="2">
    <source>
        <dbReference type="ARBA" id="ARBA00007894"/>
    </source>
</evidence>
<evidence type="ECO:0000259" key="13">
    <source>
        <dbReference type="Pfam" id="PF00749"/>
    </source>
</evidence>
<dbReference type="Gene3D" id="1.10.10.350">
    <property type="match status" value="1"/>
</dbReference>
<dbReference type="AlphaFoldDB" id="A0A0V1Q052"/>
<evidence type="ECO:0000256" key="5">
    <source>
        <dbReference type="ARBA" id="ARBA00022741"/>
    </source>
</evidence>
<evidence type="ECO:0000256" key="1">
    <source>
        <dbReference type="ARBA" id="ARBA00004173"/>
    </source>
</evidence>
<evidence type="ECO:0000256" key="7">
    <source>
        <dbReference type="ARBA" id="ARBA00022917"/>
    </source>
</evidence>
<accession>A0A0V1Q052</accession>
<dbReference type="InterPro" id="IPR045462">
    <property type="entry name" value="aa-tRNA-synth_I_cd-bd"/>
</dbReference>
<keyword evidence="16" id="KW-1185">Reference proteome</keyword>
<feature type="region of interest" description="Disordered" evidence="12">
    <location>
        <begin position="25"/>
        <end position="50"/>
    </location>
</feature>
<keyword evidence="5 11" id="KW-0547">Nucleotide-binding</keyword>
<dbReference type="InterPro" id="IPR000924">
    <property type="entry name" value="Glu/Gln-tRNA-synth"/>
</dbReference>
<dbReference type="HAMAP" id="MF_00022">
    <property type="entry name" value="Glu_tRNA_synth_type1"/>
    <property type="match status" value="1"/>
</dbReference>
<evidence type="ECO:0000256" key="8">
    <source>
        <dbReference type="ARBA" id="ARBA00023146"/>
    </source>
</evidence>
<dbReference type="FunFam" id="3.40.50.620:FF:000045">
    <property type="entry name" value="Glutamate--tRNA ligase, mitochondrial"/>
    <property type="match status" value="1"/>
</dbReference>
<dbReference type="EC" id="6.1.1.17" evidence="3"/>
<dbReference type="RefSeq" id="XP_015467653.1">
    <property type="nucleotide sequence ID" value="XM_015611526.1"/>
</dbReference>
<dbReference type="GeneID" id="26839705"/>
<feature type="domain" description="Glutamyl/glutaminyl-tRNA synthetase class Ib catalytic" evidence="13">
    <location>
        <begin position="49"/>
        <end position="370"/>
    </location>
</feature>
<sequence>MICLRLSRSVEFRRCLSTKKFSFKKSKSTNPRLGDSKKKESIHPTSPARTRFAPSPTGYLHLGSLRTALYNYLLAKNTGGQFLLRLEDTDQKRLIDDAESNIYNTLKWCGINIDEGPNEGGEYGPYRQSDRMAIYQKYVDILLKSGDAYYCYCSKDRLNTLRETASQLKPPTTVTYDRKCYHDKKETENMERVIRFKAPDKYEPFTDLIHGQLNLQPQYNNSDRRYDDFIIMKSDGLPTYHLANVVDDHLMKITHVIRGEEWLPATPKHIALYRAFGWEPPKFIHIPLLTSLEDKKLSKRSGDIGILSMKKKGILPEAVVNFCALFGWSPPRLVSGVSTSEVMTLKDLIEKFSLDYLTKGNAKVSDSKLHFFNKNHLTNKLKDPQMLDELVEEYYPEFQQSTKTSHDKQYLKNVLKVIGSNLNSLNELGQMHSYLFKGIDHSKLDQSNIPVQSKEILQILTDLPKGHSFSSNVDTVLHQIPGIKKKDVFQAVRFAVSGGIPGLTIPLLIEVIGDSEYHSRLQNAIKYL</sequence>
<name>A0A0V1Q052_9ASCO</name>
<dbReference type="CDD" id="cd00808">
    <property type="entry name" value="GluRS_core"/>
    <property type="match status" value="1"/>
</dbReference>
<dbReference type="NCBIfam" id="TIGR00464">
    <property type="entry name" value="gltX_bact"/>
    <property type="match status" value="1"/>
</dbReference>
<dbReference type="OrthoDB" id="428822at2759"/>
<dbReference type="InterPro" id="IPR020058">
    <property type="entry name" value="Glu/Gln-tRNA-synth_Ib_cat-dom"/>
</dbReference>
<dbReference type="InterPro" id="IPR008925">
    <property type="entry name" value="aa_tRNA-synth_I_cd-bd_sf"/>
</dbReference>
<dbReference type="Gene3D" id="3.40.50.620">
    <property type="entry name" value="HUPs"/>
    <property type="match status" value="1"/>
</dbReference>
<keyword evidence="8 11" id="KW-0030">Aminoacyl-tRNA synthetase</keyword>
<dbReference type="EMBL" id="LMYN01000050">
    <property type="protein sequence ID" value="KSA01551.1"/>
    <property type="molecule type" value="Genomic_DNA"/>
</dbReference>
<evidence type="ECO:0000259" key="14">
    <source>
        <dbReference type="Pfam" id="PF19269"/>
    </source>
</evidence>
<dbReference type="Pfam" id="PF00749">
    <property type="entry name" value="tRNA-synt_1c"/>
    <property type="match status" value="1"/>
</dbReference>
<dbReference type="GO" id="GO:0006424">
    <property type="term" value="P:glutamyl-tRNA aminoacylation"/>
    <property type="evidence" value="ECO:0007669"/>
    <property type="project" value="InterPro"/>
</dbReference>
<evidence type="ECO:0000256" key="4">
    <source>
        <dbReference type="ARBA" id="ARBA00022598"/>
    </source>
</evidence>
<keyword evidence="7 11" id="KW-0648">Protein biosynthesis</keyword>
<dbReference type="Pfam" id="PF19269">
    <property type="entry name" value="Anticodon_2"/>
    <property type="match status" value="1"/>
</dbReference>
<dbReference type="InterPro" id="IPR049940">
    <property type="entry name" value="GluQ/Sye"/>
</dbReference>
<evidence type="ECO:0000256" key="3">
    <source>
        <dbReference type="ARBA" id="ARBA00012835"/>
    </source>
</evidence>
<evidence type="ECO:0000313" key="15">
    <source>
        <dbReference type="EMBL" id="KSA01551.1"/>
    </source>
</evidence>
<evidence type="ECO:0000256" key="6">
    <source>
        <dbReference type="ARBA" id="ARBA00022840"/>
    </source>
</evidence>
<keyword evidence="6 11" id="KW-0067">ATP-binding</keyword>
<evidence type="ECO:0000256" key="11">
    <source>
        <dbReference type="RuleBase" id="RU363037"/>
    </source>
</evidence>
<comment type="similarity">
    <text evidence="2">Belongs to the class-I aminoacyl-tRNA synthetase family. Glutamate--tRNA ligase type 1 subfamily.</text>
</comment>
<evidence type="ECO:0000313" key="16">
    <source>
        <dbReference type="Proteomes" id="UP000054251"/>
    </source>
</evidence>
<dbReference type="PANTHER" id="PTHR43311:SF2">
    <property type="entry name" value="GLUTAMATE--TRNA LIGASE, MITOCHONDRIAL-RELATED"/>
    <property type="match status" value="1"/>
</dbReference>
<comment type="caution">
    <text evidence="15">The sequence shown here is derived from an EMBL/GenBank/DDBJ whole genome shotgun (WGS) entry which is preliminary data.</text>
</comment>
<reference evidence="15 16" key="1">
    <citation type="submission" date="2015-11" db="EMBL/GenBank/DDBJ databases">
        <title>The genome of Debaryomyces fabryi.</title>
        <authorList>
            <person name="Tafer H."/>
            <person name="Lopandic K."/>
        </authorList>
    </citation>
    <scope>NUCLEOTIDE SEQUENCE [LARGE SCALE GENOMIC DNA]</scope>
    <source>
        <strain evidence="15 16">CBS 789</strain>
    </source>
</reference>
<keyword evidence="4 11" id="KW-0436">Ligase</keyword>
<dbReference type="GO" id="GO:0008270">
    <property type="term" value="F:zinc ion binding"/>
    <property type="evidence" value="ECO:0007669"/>
    <property type="project" value="InterPro"/>
</dbReference>
<evidence type="ECO:0000256" key="10">
    <source>
        <dbReference type="ARBA" id="ARBA00072917"/>
    </source>
</evidence>
<dbReference type="InterPro" id="IPR014729">
    <property type="entry name" value="Rossmann-like_a/b/a_fold"/>
</dbReference>
<gene>
    <name evidence="15" type="ORF">AC631_02696</name>
</gene>
<proteinExistence type="inferred from homology"/>
<dbReference type="GO" id="GO:0005524">
    <property type="term" value="F:ATP binding"/>
    <property type="evidence" value="ECO:0007669"/>
    <property type="project" value="UniProtKB-KW"/>
</dbReference>
<dbReference type="SUPFAM" id="SSF48163">
    <property type="entry name" value="An anticodon-binding domain of class I aminoacyl-tRNA synthetases"/>
    <property type="match status" value="1"/>
</dbReference>
<dbReference type="Proteomes" id="UP000054251">
    <property type="component" value="Unassembled WGS sequence"/>
</dbReference>
<feature type="domain" description="Aminoacyl-tRNA synthetase class I anticodon-binding" evidence="14">
    <location>
        <begin position="391"/>
        <end position="525"/>
    </location>
</feature>